<reference evidence="2 3" key="1">
    <citation type="submission" date="2015-09" db="EMBL/GenBank/DDBJ databases">
        <title>Trachymyrmex cornetzi WGS genome.</title>
        <authorList>
            <person name="Nygaard S."/>
            <person name="Hu H."/>
            <person name="Boomsma J."/>
            <person name="Zhang G."/>
        </authorList>
    </citation>
    <scope>NUCLEOTIDE SEQUENCE [LARGE SCALE GENOMIC DNA]</scope>
    <source>
        <strain evidence="2">Tcor2-1</strain>
        <tissue evidence="2">Whole body</tissue>
    </source>
</reference>
<sequence length="209" mass="24012">MKRSYRTGRYDSLSGVGTICGARTDKVLHMSVRNKYCSICIKAEKLNKEPAIHKCYKNWGRDCSSTSMETDTIVEGFKKSVKEHGVIYSTFIADGDSSVYRKITGRKLYSTIEKINILETKPGKVAVEFENKKRQHAQIAYGTKKRSVIRKVKYTTTDKDYGPQAEKPYAPPAEIELRKVEHMHILRDWQMKRIAIKEEIKEQAATGIW</sequence>
<evidence type="ECO:0000313" key="2">
    <source>
        <dbReference type="EMBL" id="KYN13168.1"/>
    </source>
</evidence>
<dbReference type="InterPro" id="IPR049012">
    <property type="entry name" value="Mutator_transp_dom"/>
</dbReference>
<keyword evidence="3" id="KW-1185">Reference proteome</keyword>
<evidence type="ECO:0000313" key="3">
    <source>
        <dbReference type="Proteomes" id="UP000078492"/>
    </source>
</evidence>
<evidence type="ECO:0000259" key="1">
    <source>
        <dbReference type="Pfam" id="PF20700"/>
    </source>
</evidence>
<accession>A0A151IXY6</accession>
<dbReference type="Pfam" id="PF20700">
    <property type="entry name" value="Mutator"/>
    <property type="match status" value="1"/>
</dbReference>
<dbReference type="AlphaFoldDB" id="A0A151IXY6"/>
<proteinExistence type="predicted"/>
<feature type="domain" description="Mutator-like transposase" evidence="1">
    <location>
        <begin position="2"/>
        <end position="115"/>
    </location>
</feature>
<protein>
    <recommendedName>
        <fullName evidence="1">Mutator-like transposase domain-containing protein</fullName>
    </recommendedName>
</protein>
<dbReference type="EMBL" id="KQ980785">
    <property type="protein sequence ID" value="KYN13168.1"/>
    <property type="molecule type" value="Genomic_DNA"/>
</dbReference>
<dbReference type="Proteomes" id="UP000078492">
    <property type="component" value="Unassembled WGS sequence"/>
</dbReference>
<organism evidence="2 3">
    <name type="scientific">Trachymyrmex cornetzi</name>
    <dbReference type="NCBI Taxonomy" id="471704"/>
    <lineage>
        <taxon>Eukaryota</taxon>
        <taxon>Metazoa</taxon>
        <taxon>Ecdysozoa</taxon>
        <taxon>Arthropoda</taxon>
        <taxon>Hexapoda</taxon>
        <taxon>Insecta</taxon>
        <taxon>Pterygota</taxon>
        <taxon>Neoptera</taxon>
        <taxon>Endopterygota</taxon>
        <taxon>Hymenoptera</taxon>
        <taxon>Apocrita</taxon>
        <taxon>Aculeata</taxon>
        <taxon>Formicoidea</taxon>
        <taxon>Formicidae</taxon>
        <taxon>Myrmicinae</taxon>
        <taxon>Trachymyrmex</taxon>
    </lineage>
</organism>
<name>A0A151IXY6_9HYME</name>
<gene>
    <name evidence="2" type="ORF">ALC57_14644</name>
</gene>